<proteinExistence type="predicted"/>
<sequence length="161" mass="17837">MNKLVLLALTFAMFIACGKKENQDDFSKPAASESNETTTETNSSSDYDPHRGEGKFENVDLGTGLNGAMADAGQKVAEVKCTSCHKLTEEKLVGPGWKGVTERRKPEWIMNFITNPDPMIDKDPELQAQLEICLVRMPNQGVGDDEARQILEFMRKNDGVN</sequence>
<keyword evidence="8" id="KW-1185">Reference proteome</keyword>
<evidence type="ECO:0000313" key="8">
    <source>
        <dbReference type="Proteomes" id="UP000184232"/>
    </source>
</evidence>
<dbReference type="GO" id="GO:0020037">
    <property type="term" value="F:heme binding"/>
    <property type="evidence" value="ECO:0007669"/>
    <property type="project" value="InterPro"/>
</dbReference>
<evidence type="ECO:0000256" key="3">
    <source>
        <dbReference type="ARBA" id="ARBA00023004"/>
    </source>
</evidence>
<dbReference type="SUPFAM" id="SSF46626">
    <property type="entry name" value="Cytochrome c"/>
    <property type="match status" value="1"/>
</dbReference>
<feature type="domain" description="Cytochrome c" evidence="6">
    <location>
        <begin position="68"/>
        <end position="158"/>
    </location>
</feature>
<reference evidence="7 8" key="1">
    <citation type="submission" date="2016-11" db="EMBL/GenBank/DDBJ databases">
        <authorList>
            <person name="Jaros S."/>
            <person name="Januszkiewicz K."/>
            <person name="Wedrychowicz H."/>
        </authorList>
    </citation>
    <scope>NUCLEOTIDE SEQUENCE [LARGE SCALE GENOMIC DNA]</scope>
    <source>
        <strain evidence="7 8">DSM 22807</strain>
    </source>
</reference>
<dbReference type="InterPro" id="IPR036909">
    <property type="entry name" value="Cyt_c-like_dom_sf"/>
</dbReference>
<dbReference type="RefSeq" id="WP_072784500.1">
    <property type="nucleotide sequence ID" value="NZ_CP045292.1"/>
</dbReference>
<evidence type="ECO:0000256" key="1">
    <source>
        <dbReference type="ARBA" id="ARBA00022617"/>
    </source>
</evidence>
<dbReference type="Proteomes" id="UP000184232">
    <property type="component" value="Unassembled WGS sequence"/>
</dbReference>
<protein>
    <submittedName>
        <fullName evidence="7">Cytochrome c</fullName>
    </submittedName>
</protein>
<dbReference type="OrthoDB" id="955119at2"/>
<evidence type="ECO:0000256" key="4">
    <source>
        <dbReference type="PROSITE-ProRule" id="PRU00433"/>
    </source>
</evidence>
<evidence type="ECO:0000259" key="6">
    <source>
        <dbReference type="PROSITE" id="PS51007"/>
    </source>
</evidence>
<dbReference type="PROSITE" id="PS51007">
    <property type="entry name" value="CYTC"/>
    <property type="match status" value="1"/>
</dbReference>
<organism evidence="7 8">
    <name type="scientific">Flavobacterium haoranii</name>
    <dbReference type="NCBI Taxonomy" id="683124"/>
    <lineage>
        <taxon>Bacteria</taxon>
        <taxon>Pseudomonadati</taxon>
        <taxon>Bacteroidota</taxon>
        <taxon>Flavobacteriia</taxon>
        <taxon>Flavobacteriales</taxon>
        <taxon>Flavobacteriaceae</taxon>
        <taxon>Flavobacterium</taxon>
    </lineage>
</organism>
<evidence type="ECO:0000313" key="7">
    <source>
        <dbReference type="EMBL" id="SHJ41281.1"/>
    </source>
</evidence>
<accession>A0A1M6J3X6</accession>
<dbReference type="InterPro" id="IPR009056">
    <property type="entry name" value="Cyt_c-like_dom"/>
</dbReference>
<dbReference type="GO" id="GO:0009055">
    <property type="term" value="F:electron transfer activity"/>
    <property type="evidence" value="ECO:0007669"/>
    <property type="project" value="InterPro"/>
</dbReference>
<feature type="compositionally biased region" description="Low complexity" evidence="5">
    <location>
        <begin position="32"/>
        <end position="45"/>
    </location>
</feature>
<evidence type="ECO:0000256" key="2">
    <source>
        <dbReference type="ARBA" id="ARBA00022723"/>
    </source>
</evidence>
<keyword evidence="3 4" id="KW-0408">Iron</keyword>
<feature type="compositionally biased region" description="Basic and acidic residues" evidence="5">
    <location>
        <begin position="47"/>
        <end position="58"/>
    </location>
</feature>
<dbReference type="Gene3D" id="1.10.760.10">
    <property type="entry name" value="Cytochrome c-like domain"/>
    <property type="match status" value="1"/>
</dbReference>
<dbReference type="GO" id="GO:0046872">
    <property type="term" value="F:metal ion binding"/>
    <property type="evidence" value="ECO:0007669"/>
    <property type="project" value="UniProtKB-KW"/>
</dbReference>
<name>A0A1M6J3X6_9FLAO</name>
<keyword evidence="1 4" id="KW-0349">Heme</keyword>
<feature type="region of interest" description="Disordered" evidence="5">
    <location>
        <begin position="23"/>
        <end position="60"/>
    </location>
</feature>
<dbReference type="STRING" id="683124.SAMN05444337_1957"/>
<dbReference type="PROSITE" id="PS51257">
    <property type="entry name" value="PROKAR_LIPOPROTEIN"/>
    <property type="match status" value="1"/>
</dbReference>
<evidence type="ECO:0000256" key="5">
    <source>
        <dbReference type="SAM" id="MobiDB-lite"/>
    </source>
</evidence>
<gene>
    <name evidence="7" type="ORF">SAMN05444337_1957</name>
</gene>
<keyword evidence="2 4" id="KW-0479">Metal-binding</keyword>
<dbReference type="AlphaFoldDB" id="A0A1M6J3X6"/>
<dbReference type="Pfam" id="PF00034">
    <property type="entry name" value="Cytochrom_C"/>
    <property type="match status" value="1"/>
</dbReference>
<dbReference type="EMBL" id="FQZH01000003">
    <property type="protein sequence ID" value="SHJ41281.1"/>
    <property type="molecule type" value="Genomic_DNA"/>
</dbReference>